<reference evidence="4" key="1">
    <citation type="submission" date="2020-10" db="EMBL/GenBank/DDBJ databases">
        <title>Diversity and distribution of actinomycetes associated with coral in the coast of Hainan.</title>
        <authorList>
            <person name="Li F."/>
        </authorList>
    </citation>
    <scope>NUCLEOTIDE SEQUENCE</scope>
    <source>
        <strain evidence="4">HNM0983</strain>
    </source>
</reference>
<dbReference type="Proteomes" id="UP000598360">
    <property type="component" value="Unassembled WGS sequence"/>
</dbReference>
<dbReference type="SUPFAM" id="SSF56219">
    <property type="entry name" value="DNase I-like"/>
    <property type="match status" value="1"/>
</dbReference>
<dbReference type="AlphaFoldDB" id="A0A929B9W7"/>
<dbReference type="InterPro" id="IPR005135">
    <property type="entry name" value="Endo/exonuclease/phosphatase"/>
</dbReference>
<organism evidence="4 5">
    <name type="scientific">Saccharopolyspora montiporae</name>
    <dbReference type="NCBI Taxonomy" id="2781240"/>
    <lineage>
        <taxon>Bacteria</taxon>
        <taxon>Bacillati</taxon>
        <taxon>Actinomycetota</taxon>
        <taxon>Actinomycetes</taxon>
        <taxon>Pseudonocardiales</taxon>
        <taxon>Pseudonocardiaceae</taxon>
        <taxon>Saccharopolyspora</taxon>
    </lineage>
</organism>
<evidence type="ECO:0000259" key="3">
    <source>
        <dbReference type="Pfam" id="PF03372"/>
    </source>
</evidence>
<keyword evidence="2" id="KW-1133">Transmembrane helix</keyword>
<dbReference type="GO" id="GO:0004519">
    <property type="term" value="F:endonuclease activity"/>
    <property type="evidence" value="ECO:0007669"/>
    <property type="project" value="UniProtKB-KW"/>
</dbReference>
<feature type="region of interest" description="Disordered" evidence="1">
    <location>
        <begin position="1"/>
        <end position="20"/>
    </location>
</feature>
<sequence>MDQAVLAEPEQEQPPQGKPGGRVTTALLVLAALGLLGWIALPTAGADRGRYLIALTALTPYALVAGAVLALLALVLRRWLTALVVAALVAFLGVVVGQRAVPAEPEPTGQQQLRVLSLNAYLGRADARQVVDLVREHRVDVLSLQELTPEMVSELDGAGLGELLTHRVFDPGPDGSGSGLASRYPLRELDLVPDSTLSQPSARVSLPGGRQVDVVAVHPYYPVGPDTAADWERDMAALPEPPRGDAVPRVLAGDFNATLDHTELKELVGRGYADAGAATGRGLAPTWPARGDWLPPPVTIDHVLASDGIGVGGYEVFDVAGTDHRAVFADLHL</sequence>
<comment type="caution">
    <text evidence="4">The sequence shown here is derived from an EMBL/GenBank/DDBJ whole genome shotgun (WGS) entry which is preliminary data.</text>
</comment>
<evidence type="ECO:0000313" key="5">
    <source>
        <dbReference type="Proteomes" id="UP000598360"/>
    </source>
</evidence>
<gene>
    <name evidence="4" type="ORF">IQ251_06655</name>
</gene>
<dbReference type="Pfam" id="PF03372">
    <property type="entry name" value="Exo_endo_phos"/>
    <property type="match status" value="1"/>
</dbReference>
<evidence type="ECO:0000256" key="1">
    <source>
        <dbReference type="SAM" id="MobiDB-lite"/>
    </source>
</evidence>
<accession>A0A929B9W7</accession>
<keyword evidence="4" id="KW-0378">Hydrolase</keyword>
<evidence type="ECO:0000256" key="2">
    <source>
        <dbReference type="SAM" id="Phobius"/>
    </source>
</evidence>
<keyword evidence="4" id="KW-0255">Endonuclease</keyword>
<keyword evidence="5" id="KW-1185">Reference proteome</keyword>
<proteinExistence type="predicted"/>
<keyword evidence="2" id="KW-0812">Transmembrane</keyword>
<name>A0A929B9W7_9PSEU</name>
<feature type="transmembrane region" description="Helical" evidence="2">
    <location>
        <begin position="79"/>
        <end position="97"/>
    </location>
</feature>
<keyword evidence="2" id="KW-0472">Membrane</keyword>
<feature type="domain" description="Endonuclease/exonuclease/phosphatase" evidence="3">
    <location>
        <begin position="116"/>
        <end position="324"/>
    </location>
</feature>
<feature type="transmembrane region" description="Helical" evidence="2">
    <location>
        <begin position="20"/>
        <end position="39"/>
    </location>
</feature>
<evidence type="ECO:0000313" key="4">
    <source>
        <dbReference type="EMBL" id="MBE9374126.1"/>
    </source>
</evidence>
<keyword evidence="4" id="KW-0540">Nuclease</keyword>
<feature type="transmembrane region" description="Helical" evidence="2">
    <location>
        <begin position="51"/>
        <end position="73"/>
    </location>
</feature>
<dbReference type="Gene3D" id="3.60.10.10">
    <property type="entry name" value="Endonuclease/exonuclease/phosphatase"/>
    <property type="match status" value="1"/>
</dbReference>
<dbReference type="RefSeq" id="WP_193927561.1">
    <property type="nucleotide sequence ID" value="NZ_JADEYC010000009.1"/>
</dbReference>
<dbReference type="InterPro" id="IPR036691">
    <property type="entry name" value="Endo/exonu/phosph_ase_sf"/>
</dbReference>
<protein>
    <submittedName>
        <fullName evidence="4">Endonuclease/exonuclease/phosphatase family protein</fullName>
    </submittedName>
</protein>
<dbReference type="EMBL" id="JADEYC010000009">
    <property type="protein sequence ID" value="MBE9374126.1"/>
    <property type="molecule type" value="Genomic_DNA"/>
</dbReference>